<evidence type="ECO:0000256" key="8">
    <source>
        <dbReference type="RuleBase" id="RU366009"/>
    </source>
</evidence>
<keyword evidence="5 8" id="KW-0378">Hydrolase</keyword>
<dbReference type="SUPFAM" id="SSF51556">
    <property type="entry name" value="Metallo-dependent hydrolases"/>
    <property type="match status" value="1"/>
</dbReference>
<accession>A0ABQ1I572</accession>
<evidence type="ECO:0000313" key="10">
    <source>
        <dbReference type="EMBL" id="GGB14225.1"/>
    </source>
</evidence>
<comment type="catalytic activity">
    <reaction evidence="8">
        <text>guanine + H2O + H(+) = xanthine + NH4(+)</text>
        <dbReference type="Rhea" id="RHEA:14665"/>
        <dbReference type="ChEBI" id="CHEBI:15377"/>
        <dbReference type="ChEBI" id="CHEBI:15378"/>
        <dbReference type="ChEBI" id="CHEBI:16235"/>
        <dbReference type="ChEBI" id="CHEBI:17712"/>
        <dbReference type="ChEBI" id="CHEBI:28938"/>
        <dbReference type="EC" id="3.5.4.3"/>
    </reaction>
</comment>
<dbReference type="NCBIfam" id="TIGR02967">
    <property type="entry name" value="guan_deamin"/>
    <property type="match status" value="1"/>
</dbReference>
<comment type="pathway">
    <text evidence="1 8">Purine metabolism; guanine degradation; xanthine from guanine: step 1/1.</text>
</comment>
<evidence type="ECO:0000256" key="6">
    <source>
        <dbReference type="ARBA" id="ARBA00022833"/>
    </source>
</evidence>
<reference evidence="11" key="1">
    <citation type="journal article" date="2019" name="Int. J. Syst. Evol. Microbiol.">
        <title>The Global Catalogue of Microorganisms (GCM) 10K type strain sequencing project: providing services to taxonomists for standard genome sequencing and annotation.</title>
        <authorList>
            <consortium name="The Broad Institute Genomics Platform"/>
            <consortium name="The Broad Institute Genome Sequencing Center for Infectious Disease"/>
            <person name="Wu L."/>
            <person name="Ma J."/>
        </authorList>
    </citation>
    <scope>NUCLEOTIDE SEQUENCE [LARGE SCALE GENOMIC DNA]</scope>
    <source>
        <strain evidence="11">CGMCC 1.10131</strain>
    </source>
</reference>
<dbReference type="Proteomes" id="UP000651977">
    <property type="component" value="Unassembled WGS sequence"/>
</dbReference>
<evidence type="ECO:0000259" key="9">
    <source>
        <dbReference type="Pfam" id="PF01979"/>
    </source>
</evidence>
<organism evidence="10 11">
    <name type="scientific">Agarivorans gilvus</name>
    <dbReference type="NCBI Taxonomy" id="680279"/>
    <lineage>
        <taxon>Bacteria</taxon>
        <taxon>Pseudomonadati</taxon>
        <taxon>Pseudomonadota</taxon>
        <taxon>Gammaproteobacteria</taxon>
        <taxon>Alteromonadales</taxon>
        <taxon>Alteromonadaceae</taxon>
        <taxon>Agarivorans</taxon>
    </lineage>
</organism>
<keyword evidence="4 8" id="KW-0479">Metal-binding</keyword>
<comment type="function">
    <text evidence="8">Catalyzes the hydrolytic deamination of guanine, producing xanthine and ammonia.</text>
</comment>
<dbReference type="EMBL" id="BMDY01000019">
    <property type="protein sequence ID" value="GGB14225.1"/>
    <property type="molecule type" value="Genomic_DNA"/>
</dbReference>
<evidence type="ECO:0000256" key="7">
    <source>
        <dbReference type="NCBIfam" id="TIGR02967"/>
    </source>
</evidence>
<proteinExistence type="inferred from homology"/>
<feature type="domain" description="Amidohydrolase-related" evidence="9">
    <location>
        <begin position="67"/>
        <end position="428"/>
    </location>
</feature>
<evidence type="ECO:0000256" key="3">
    <source>
        <dbReference type="ARBA" id="ARBA00012781"/>
    </source>
</evidence>
<dbReference type="PANTHER" id="PTHR11271:SF6">
    <property type="entry name" value="GUANINE DEAMINASE"/>
    <property type="match status" value="1"/>
</dbReference>
<dbReference type="PANTHER" id="PTHR11271">
    <property type="entry name" value="GUANINE DEAMINASE"/>
    <property type="match status" value="1"/>
</dbReference>
<dbReference type="InterPro" id="IPR014311">
    <property type="entry name" value="Guanine_deaminase"/>
</dbReference>
<dbReference type="Gene3D" id="3.20.20.140">
    <property type="entry name" value="Metal-dependent hydrolases"/>
    <property type="match status" value="1"/>
</dbReference>
<evidence type="ECO:0000256" key="2">
    <source>
        <dbReference type="ARBA" id="ARBA00006745"/>
    </source>
</evidence>
<sequence>MSHQLHRGSILHFPRSTLNPGEHYQYWEDGVLVVSQGKIEFLGAATEFFAAQPDAAQLPIEQHQGLIIPGLIDSHVHYPQVEIIASYGKQLLDWLNTYTFPAERQFANAAYASAQAVFFLKQLFAHGTTTASVFATVHPQSVNSFFEAAERYNARMICGKILMDRHCPDFLQDTPEQGYRDSKQLIEQWHKQGRALYAITPRFAPTSSEAQLAKAGQLASEHPDTFIQTHLSENTNEVQWINELFPDHSDYLAVYEAHGLVRERALFGHGIHLTDREYIGLAQAGATISFCPSSNLFLGSGLFNYQRALAEGVSVALASDVGGGTSLSMFANQADAYKVCQLQQTSLSPFESLYLCTQGAAQSMGLADKVGNLNVGTEADFVVLNLNATPMLSQRVQHSRNLSDTLFALTTLGDDRLIAKTYIAGQQVYQQGQYDVATDI</sequence>
<keyword evidence="11" id="KW-1185">Reference proteome</keyword>
<evidence type="ECO:0000313" key="11">
    <source>
        <dbReference type="Proteomes" id="UP000651977"/>
    </source>
</evidence>
<name>A0ABQ1I572_9ALTE</name>
<evidence type="ECO:0000256" key="1">
    <source>
        <dbReference type="ARBA" id="ARBA00004984"/>
    </source>
</evidence>
<evidence type="ECO:0000256" key="5">
    <source>
        <dbReference type="ARBA" id="ARBA00022801"/>
    </source>
</evidence>
<dbReference type="InterPro" id="IPR051607">
    <property type="entry name" value="Metallo-dep_hydrolases"/>
</dbReference>
<comment type="cofactor">
    <cofactor evidence="8">
        <name>Zn(2+)</name>
        <dbReference type="ChEBI" id="CHEBI:29105"/>
    </cofactor>
    <text evidence="8">Binds 1 zinc ion per subunit.</text>
</comment>
<dbReference type="EC" id="3.5.4.3" evidence="3 7"/>
<gene>
    <name evidence="10" type="ORF">GCM10007414_29560</name>
</gene>
<dbReference type="InterPro" id="IPR032466">
    <property type="entry name" value="Metal_Hydrolase"/>
</dbReference>
<dbReference type="RefSeq" id="WP_055731328.1">
    <property type="nucleotide sequence ID" value="NZ_BMDY01000019.1"/>
</dbReference>
<dbReference type="SUPFAM" id="SSF51338">
    <property type="entry name" value="Composite domain of metallo-dependent hydrolases"/>
    <property type="match status" value="2"/>
</dbReference>
<keyword evidence="6 8" id="KW-0862">Zinc</keyword>
<comment type="similarity">
    <text evidence="2 8">Belongs to the metallo-dependent hydrolases superfamily. ATZ/TRZ family.</text>
</comment>
<dbReference type="InterPro" id="IPR006680">
    <property type="entry name" value="Amidohydro-rel"/>
</dbReference>
<protein>
    <recommendedName>
        <fullName evidence="3 7">Guanine deaminase</fullName>
        <shortName evidence="8">Guanase</shortName>
        <ecNumber evidence="3 7">3.5.4.3</ecNumber>
    </recommendedName>
    <alternativeName>
        <fullName evidence="8">Guanine aminohydrolase</fullName>
    </alternativeName>
</protein>
<evidence type="ECO:0000256" key="4">
    <source>
        <dbReference type="ARBA" id="ARBA00022723"/>
    </source>
</evidence>
<comment type="caution">
    <text evidence="10">The sequence shown here is derived from an EMBL/GenBank/DDBJ whole genome shotgun (WGS) entry which is preliminary data.</text>
</comment>
<dbReference type="Gene3D" id="2.30.40.10">
    <property type="entry name" value="Urease, subunit C, domain 1"/>
    <property type="match status" value="1"/>
</dbReference>
<dbReference type="NCBIfam" id="NF006679">
    <property type="entry name" value="PRK09228.1"/>
    <property type="match status" value="1"/>
</dbReference>
<dbReference type="Pfam" id="PF01979">
    <property type="entry name" value="Amidohydro_1"/>
    <property type="match status" value="1"/>
</dbReference>
<dbReference type="InterPro" id="IPR011059">
    <property type="entry name" value="Metal-dep_hydrolase_composite"/>
</dbReference>